<comment type="caution">
    <text evidence="2">The sequence shown here is derived from an EMBL/GenBank/DDBJ whole genome shotgun (WGS) entry which is preliminary data.</text>
</comment>
<dbReference type="Pfam" id="PF03080">
    <property type="entry name" value="Neprosin"/>
    <property type="match status" value="1"/>
</dbReference>
<dbReference type="Proteomes" id="UP000593562">
    <property type="component" value="Unassembled WGS sequence"/>
</dbReference>
<dbReference type="InParanoid" id="A0A7J7C1U0"/>
<dbReference type="InterPro" id="IPR053168">
    <property type="entry name" value="Glutamic_endopeptidase"/>
</dbReference>
<dbReference type="AlphaFoldDB" id="A0A7J7C1U0"/>
<keyword evidence="3" id="KW-1185">Reference proteome</keyword>
<dbReference type="PANTHER" id="PTHR31589">
    <property type="entry name" value="PROTEIN, PUTATIVE (DUF239)-RELATED-RELATED"/>
    <property type="match status" value="1"/>
</dbReference>
<gene>
    <name evidence="2" type="ORF">HS088_TW21G00211</name>
</gene>
<accession>A0A7J7C1U0</accession>
<proteinExistence type="predicted"/>
<feature type="domain" description="Neprosin PEP catalytic" evidence="1">
    <location>
        <begin position="87"/>
        <end position="350"/>
    </location>
</feature>
<evidence type="ECO:0000313" key="3">
    <source>
        <dbReference type="Proteomes" id="UP000593562"/>
    </source>
</evidence>
<organism evidence="2 3">
    <name type="scientific">Tripterygium wilfordii</name>
    <name type="common">Thunder God vine</name>
    <dbReference type="NCBI Taxonomy" id="458696"/>
    <lineage>
        <taxon>Eukaryota</taxon>
        <taxon>Viridiplantae</taxon>
        <taxon>Streptophyta</taxon>
        <taxon>Embryophyta</taxon>
        <taxon>Tracheophyta</taxon>
        <taxon>Spermatophyta</taxon>
        <taxon>Magnoliopsida</taxon>
        <taxon>eudicotyledons</taxon>
        <taxon>Gunneridae</taxon>
        <taxon>Pentapetalae</taxon>
        <taxon>rosids</taxon>
        <taxon>fabids</taxon>
        <taxon>Celastrales</taxon>
        <taxon>Celastraceae</taxon>
        <taxon>Tripterygium</taxon>
    </lineage>
</organism>
<dbReference type="InterPro" id="IPR004314">
    <property type="entry name" value="Neprosin"/>
</dbReference>
<evidence type="ECO:0000313" key="2">
    <source>
        <dbReference type="EMBL" id="KAF5728068.1"/>
    </source>
</evidence>
<evidence type="ECO:0000259" key="1">
    <source>
        <dbReference type="PROSITE" id="PS52045"/>
    </source>
</evidence>
<dbReference type="PANTHER" id="PTHR31589:SF110">
    <property type="entry name" value="PROTEIN, PUTATIVE (DUF239)-RELATED"/>
    <property type="match status" value="1"/>
</dbReference>
<dbReference type="EMBL" id="JAAARO010000021">
    <property type="protein sequence ID" value="KAF5728068.1"/>
    <property type="molecule type" value="Genomic_DNA"/>
</dbReference>
<name>A0A7J7C1U0_TRIWF</name>
<sequence length="355" mass="40129">MNYKAKEETITAGEKIGKQVLLTIKSTMPKQWQKSKKSVLKSSTINQTSQIGLRNGNKRCPKGTIPIVRTNFAPKSHKKQHFSYHQLNAHYTHEHAVVSFDAPKGIYKAHARINVWQPSVERDDEFSLAQIWLLAGPKEERNSIEVGWHVYPWIYRGENSHKTRLFIFWTKDGHKTGCYNLHNCPGFVQNNDDDDIVIGGPLPKISTYNGEQYDITILITQDQKDKVWRLIVNDAEVGYWPNSIFTHLNGPATRVEWGGEVINMNIDNIHTSTHMGSGKFANKGYGQAAYFQNLEVATKDNGILKSVPSGSLTTGMTRKHCYNIIPFYKKGEEGTGFLFGGPGYNIPLCVNNTMQ</sequence>
<protein>
    <recommendedName>
        <fullName evidence="1">Neprosin PEP catalytic domain-containing protein</fullName>
    </recommendedName>
</protein>
<dbReference type="Gene3D" id="3.90.1320.10">
    <property type="entry name" value="Outer-capsid protein sigma 3, large lobe"/>
    <property type="match status" value="1"/>
</dbReference>
<dbReference type="PROSITE" id="PS52045">
    <property type="entry name" value="NEPROSIN_PEP_CD"/>
    <property type="match status" value="1"/>
</dbReference>
<reference evidence="2 3" key="1">
    <citation type="journal article" date="2020" name="Nat. Commun.">
        <title>Genome of Tripterygium wilfordii and identification of cytochrome P450 involved in triptolide biosynthesis.</title>
        <authorList>
            <person name="Tu L."/>
            <person name="Su P."/>
            <person name="Zhang Z."/>
            <person name="Gao L."/>
            <person name="Wang J."/>
            <person name="Hu T."/>
            <person name="Zhou J."/>
            <person name="Zhang Y."/>
            <person name="Zhao Y."/>
            <person name="Liu Y."/>
            <person name="Song Y."/>
            <person name="Tong Y."/>
            <person name="Lu Y."/>
            <person name="Yang J."/>
            <person name="Xu C."/>
            <person name="Jia M."/>
            <person name="Peters R.J."/>
            <person name="Huang L."/>
            <person name="Gao W."/>
        </authorList>
    </citation>
    <scope>NUCLEOTIDE SEQUENCE [LARGE SCALE GENOMIC DNA]</scope>
    <source>
        <strain evidence="3">cv. XIE 37</strain>
        <tissue evidence="2">Leaf</tissue>
    </source>
</reference>